<name>A0A485KYX9_9STRA</name>
<evidence type="ECO:0000313" key="5">
    <source>
        <dbReference type="Proteomes" id="UP000332933"/>
    </source>
</evidence>
<keyword evidence="5" id="KW-1185">Reference proteome</keyword>
<dbReference type="EMBL" id="CAADRA010005483">
    <property type="protein sequence ID" value="VFT90381.1"/>
    <property type="molecule type" value="Genomic_DNA"/>
</dbReference>
<dbReference type="Gene3D" id="3.40.50.1820">
    <property type="entry name" value="alpha/beta hydrolase"/>
    <property type="match status" value="1"/>
</dbReference>
<evidence type="ECO:0000313" key="3">
    <source>
        <dbReference type="EMBL" id="KAF0695649.1"/>
    </source>
</evidence>
<dbReference type="SUPFAM" id="SSF53474">
    <property type="entry name" value="alpha/beta-Hydrolases"/>
    <property type="match status" value="1"/>
</dbReference>
<dbReference type="PANTHER" id="PTHR10655">
    <property type="entry name" value="LYSOPHOSPHOLIPASE-RELATED"/>
    <property type="match status" value="1"/>
</dbReference>
<dbReference type="EMBL" id="VJMH01005462">
    <property type="protein sequence ID" value="KAF0695649.1"/>
    <property type="molecule type" value="Genomic_DNA"/>
</dbReference>
<organism evidence="4 5">
    <name type="scientific">Aphanomyces stellatus</name>
    <dbReference type="NCBI Taxonomy" id="120398"/>
    <lineage>
        <taxon>Eukaryota</taxon>
        <taxon>Sar</taxon>
        <taxon>Stramenopiles</taxon>
        <taxon>Oomycota</taxon>
        <taxon>Saprolegniomycetes</taxon>
        <taxon>Saprolegniales</taxon>
        <taxon>Verrucalvaceae</taxon>
        <taxon>Aphanomyces</taxon>
    </lineage>
</organism>
<proteinExistence type="inferred from homology"/>
<dbReference type="Proteomes" id="UP000332933">
    <property type="component" value="Unassembled WGS sequence"/>
</dbReference>
<protein>
    <submittedName>
        <fullName evidence="4">Aste57867_13543 protein</fullName>
    </submittedName>
</protein>
<sequence>MARLAVGQEVNDGGGSKSAVRGKILRVLPDANTALLHMHATSTTRWAFLHDLTPVSPSIAWSPSHFPPSLRCFQVQGCATSNENMLLFLHGLGDTHESLFTLGQAMQLPQTAFASFRAPHTLPFDLGYSWLDPAFDAQGDVIPHDVHDSRRDTSLNAIVQSWGKALQILQEQYNWPPQRIFLMGFGVGGSVALHVASASAQRLGGVISISGALFNSKELPPRATKTPGLILRSTADPAISNATYASTERAMQVTTKCLPYHPIRLSNKDEMEAVMKFFDGTLYLRNLALEAQADVVEL</sequence>
<accession>A0A485KYX9</accession>
<dbReference type="PANTHER" id="PTHR10655:SF67">
    <property type="entry name" value="PHOSPHOLIPASE_CARBOXYLESTERASE SUPERFAMILY (AFU_ORTHOLOGUE AFUA_5G09340)"/>
    <property type="match status" value="1"/>
</dbReference>
<dbReference type="InterPro" id="IPR050565">
    <property type="entry name" value="LYPA1-2/EST-like"/>
</dbReference>
<feature type="domain" description="Phospholipase/carboxylesterase/thioesterase" evidence="2">
    <location>
        <begin position="72"/>
        <end position="277"/>
    </location>
</feature>
<dbReference type="GO" id="GO:0052689">
    <property type="term" value="F:carboxylic ester hydrolase activity"/>
    <property type="evidence" value="ECO:0007669"/>
    <property type="project" value="TreeGrafter"/>
</dbReference>
<evidence type="ECO:0000259" key="2">
    <source>
        <dbReference type="Pfam" id="PF02230"/>
    </source>
</evidence>
<dbReference type="InterPro" id="IPR029058">
    <property type="entry name" value="AB_hydrolase_fold"/>
</dbReference>
<dbReference type="GO" id="GO:0005737">
    <property type="term" value="C:cytoplasm"/>
    <property type="evidence" value="ECO:0007669"/>
    <property type="project" value="TreeGrafter"/>
</dbReference>
<reference evidence="3" key="2">
    <citation type="submission" date="2019-06" db="EMBL/GenBank/DDBJ databases">
        <title>Genomics analysis of Aphanomyces spp. identifies a new class of oomycete effector associated with host adaptation.</title>
        <authorList>
            <person name="Gaulin E."/>
        </authorList>
    </citation>
    <scope>NUCLEOTIDE SEQUENCE</scope>
    <source>
        <strain evidence="3">CBS 578.67</strain>
    </source>
</reference>
<dbReference type="GO" id="GO:0008474">
    <property type="term" value="F:palmitoyl-(protein) hydrolase activity"/>
    <property type="evidence" value="ECO:0007669"/>
    <property type="project" value="TreeGrafter"/>
</dbReference>
<dbReference type="AlphaFoldDB" id="A0A485KYX9"/>
<dbReference type="OrthoDB" id="437457at2759"/>
<dbReference type="InterPro" id="IPR003140">
    <property type="entry name" value="PLipase/COase/thioEstase"/>
</dbReference>
<dbReference type="Pfam" id="PF02230">
    <property type="entry name" value="Abhydrolase_2"/>
    <property type="match status" value="1"/>
</dbReference>
<gene>
    <name evidence="4" type="primary">Aste57867_13543</name>
    <name evidence="3" type="ORF">As57867_013493</name>
    <name evidence="4" type="ORF">ASTE57867_13543</name>
</gene>
<evidence type="ECO:0000313" key="4">
    <source>
        <dbReference type="EMBL" id="VFT90381.1"/>
    </source>
</evidence>
<evidence type="ECO:0000256" key="1">
    <source>
        <dbReference type="ARBA" id="ARBA00006499"/>
    </source>
</evidence>
<reference evidence="4 5" key="1">
    <citation type="submission" date="2019-03" db="EMBL/GenBank/DDBJ databases">
        <authorList>
            <person name="Gaulin E."/>
            <person name="Dumas B."/>
        </authorList>
    </citation>
    <scope>NUCLEOTIDE SEQUENCE [LARGE SCALE GENOMIC DNA]</scope>
    <source>
        <strain evidence="4">CBS 568.67</strain>
    </source>
</reference>
<comment type="similarity">
    <text evidence="1">Belongs to the AB hydrolase superfamily. AB hydrolase 2 family.</text>
</comment>